<dbReference type="InterPro" id="IPR001810">
    <property type="entry name" value="F-box_dom"/>
</dbReference>
<evidence type="ECO:0000313" key="4">
    <source>
        <dbReference type="Proteomes" id="UP001161247"/>
    </source>
</evidence>
<evidence type="ECO:0000313" key="3">
    <source>
        <dbReference type="EMBL" id="CAI9106940.1"/>
    </source>
</evidence>
<dbReference type="Proteomes" id="UP001161247">
    <property type="component" value="Chromosome 5"/>
</dbReference>
<feature type="region of interest" description="Disordered" evidence="1">
    <location>
        <begin position="17"/>
        <end position="49"/>
    </location>
</feature>
<feature type="domain" description="F-box" evidence="2">
    <location>
        <begin position="68"/>
        <end position="96"/>
    </location>
</feature>
<gene>
    <name evidence="3" type="ORF">OLC1_LOCUS15365</name>
</gene>
<dbReference type="InterPro" id="IPR036047">
    <property type="entry name" value="F-box-like_dom_sf"/>
</dbReference>
<name>A0AAV1DGR6_OLDCO</name>
<organism evidence="3 4">
    <name type="scientific">Oldenlandia corymbosa var. corymbosa</name>
    <dbReference type="NCBI Taxonomy" id="529605"/>
    <lineage>
        <taxon>Eukaryota</taxon>
        <taxon>Viridiplantae</taxon>
        <taxon>Streptophyta</taxon>
        <taxon>Embryophyta</taxon>
        <taxon>Tracheophyta</taxon>
        <taxon>Spermatophyta</taxon>
        <taxon>Magnoliopsida</taxon>
        <taxon>eudicotyledons</taxon>
        <taxon>Gunneridae</taxon>
        <taxon>Pentapetalae</taxon>
        <taxon>asterids</taxon>
        <taxon>lamiids</taxon>
        <taxon>Gentianales</taxon>
        <taxon>Rubiaceae</taxon>
        <taxon>Rubioideae</taxon>
        <taxon>Spermacoceae</taxon>
        <taxon>Hedyotis-Oldenlandia complex</taxon>
        <taxon>Oldenlandia</taxon>
    </lineage>
</organism>
<evidence type="ECO:0000256" key="1">
    <source>
        <dbReference type="SAM" id="MobiDB-lite"/>
    </source>
</evidence>
<dbReference type="EMBL" id="OX459122">
    <property type="protein sequence ID" value="CAI9106940.1"/>
    <property type="molecule type" value="Genomic_DNA"/>
</dbReference>
<sequence length="167" mass="18167">METASAAVSADYDGNDKKIQSEVSSGKKSLGNGGALSENEWETGKGRTSCRVSSTSLAQKKGATKVILPDELLLEILIRLPGKELGRCKCVCKSWRFDVVAFTTKLNGGDHSAGKIIRREIKWRDGPAADNRVTTVSGRLLGMRRLRDVGIGHDPPGKKTENRQQED</sequence>
<evidence type="ECO:0000259" key="2">
    <source>
        <dbReference type="Pfam" id="PF00646"/>
    </source>
</evidence>
<dbReference type="Gene3D" id="1.20.1280.50">
    <property type="match status" value="1"/>
</dbReference>
<dbReference type="Pfam" id="PF00646">
    <property type="entry name" value="F-box"/>
    <property type="match status" value="1"/>
</dbReference>
<dbReference type="SUPFAM" id="SSF81383">
    <property type="entry name" value="F-box domain"/>
    <property type="match status" value="1"/>
</dbReference>
<accession>A0AAV1DGR6</accession>
<keyword evidence="4" id="KW-1185">Reference proteome</keyword>
<feature type="region of interest" description="Disordered" evidence="1">
    <location>
        <begin position="148"/>
        <end position="167"/>
    </location>
</feature>
<dbReference type="AlphaFoldDB" id="A0AAV1DGR6"/>
<reference evidence="3" key="1">
    <citation type="submission" date="2023-03" db="EMBL/GenBank/DDBJ databases">
        <authorList>
            <person name="Julca I."/>
        </authorList>
    </citation>
    <scope>NUCLEOTIDE SEQUENCE</scope>
</reference>
<proteinExistence type="predicted"/>
<protein>
    <submittedName>
        <fullName evidence="3">OLC1v1006191C1</fullName>
    </submittedName>
</protein>